<keyword evidence="7" id="KW-0131">Cell cycle</keyword>
<evidence type="ECO:0000256" key="4">
    <source>
        <dbReference type="ARBA" id="ARBA00022776"/>
    </source>
</evidence>
<evidence type="ECO:0000256" key="5">
    <source>
        <dbReference type="ARBA" id="ARBA00022829"/>
    </source>
</evidence>
<name>A0AAN6V951_9PEZI</name>
<dbReference type="Pfam" id="PF10345">
    <property type="entry name" value="Cohesin_load"/>
    <property type="match status" value="1"/>
</dbReference>
<evidence type="ECO:0000313" key="9">
    <source>
        <dbReference type="EMBL" id="KAK4147092.1"/>
    </source>
</evidence>
<keyword evidence="6" id="KW-0539">Nucleus</keyword>
<feature type="compositionally biased region" description="Low complexity" evidence="8">
    <location>
        <begin position="104"/>
        <end position="126"/>
    </location>
</feature>
<evidence type="ECO:0000256" key="6">
    <source>
        <dbReference type="ARBA" id="ARBA00023242"/>
    </source>
</evidence>
<evidence type="ECO:0000256" key="3">
    <source>
        <dbReference type="ARBA" id="ARBA00022618"/>
    </source>
</evidence>
<accession>A0AAN6V951</accession>
<dbReference type="PANTHER" id="PTHR21394">
    <property type="entry name" value="MAU2 CHROMATID COHESION FACTOR HOMOLOG"/>
    <property type="match status" value="1"/>
</dbReference>
<evidence type="ECO:0000256" key="1">
    <source>
        <dbReference type="ARBA" id="ARBA00004123"/>
    </source>
</evidence>
<dbReference type="EMBL" id="MU853557">
    <property type="protein sequence ID" value="KAK4147092.1"/>
    <property type="molecule type" value="Genomic_DNA"/>
</dbReference>
<reference evidence="9" key="2">
    <citation type="submission" date="2023-05" db="EMBL/GenBank/DDBJ databases">
        <authorList>
            <consortium name="Lawrence Berkeley National Laboratory"/>
            <person name="Steindorff A."/>
            <person name="Hensen N."/>
            <person name="Bonometti L."/>
            <person name="Westerberg I."/>
            <person name="Brannstrom I.O."/>
            <person name="Guillou S."/>
            <person name="Cros-Aarteil S."/>
            <person name="Calhoun S."/>
            <person name="Haridas S."/>
            <person name="Kuo A."/>
            <person name="Mondo S."/>
            <person name="Pangilinan J."/>
            <person name="Riley R."/>
            <person name="Labutti K."/>
            <person name="Andreopoulos B."/>
            <person name="Lipzen A."/>
            <person name="Chen C."/>
            <person name="Yanf M."/>
            <person name="Daum C."/>
            <person name="Ng V."/>
            <person name="Clum A."/>
            <person name="Ohm R."/>
            <person name="Martin F."/>
            <person name="Silar P."/>
            <person name="Natvig D."/>
            <person name="Lalanne C."/>
            <person name="Gautier V."/>
            <person name="Ament-Velasquez S.L."/>
            <person name="Kruys A."/>
            <person name="Hutchinson M.I."/>
            <person name="Powell A.J."/>
            <person name="Barry K."/>
            <person name="Miller A.N."/>
            <person name="Grigoriev I.V."/>
            <person name="Debuchy R."/>
            <person name="Gladieux P."/>
            <person name="Thoren M.H."/>
            <person name="Johannesson H."/>
        </authorList>
    </citation>
    <scope>NUCLEOTIDE SEQUENCE</scope>
    <source>
        <strain evidence="9">CBS 141.50</strain>
    </source>
</reference>
<keyword evidence="4" id="KW-0498">Mitosis</keyword>
<dbReference type="GO" id="GO:0051301">
    <property type="term" value="P:cell division"/>
    <property type="evidence" value="ECO:0007669"/>
    <property type="project" value="UniProtKB-KW"/>
</dbReference>
<organism evidence="9 10">
    <name type="scientific">Dichotomopilus funicola</name>
    <dbReference type="NCBI Taxonomy" id="1934379"/>
    <lineage>
        <taxon>Eukaryota</taxon>
        <taxon>Fungi</taxon>
        <taxon>Dikarya</taxon>
        <taxon>Ascomycota</taxon>
        <taxon>Pezizomycotina</taxon>
        <taxon>Sordariomycetes</taxon>
        <taxon>Sordariomycetidae</taxon>
        <taxon>Sordariales</taxon>
        <taxon>Chaetomiaceae</taxon>
        <taxon>Dichotomopilus</taxon>
    </lineage>
</organism>
<keyword evidence="10" id="KW-1185">Reference proteome</keyword>
<evidence type="ECO:0000313" key="10">
    <source>
        <dbReference type="Proteomes" id="UP001302676"/>
    </source>
</evidence>
<feature type="compositionally biased region" description="Pro residues" evidence="8">
    <location>
        <begin position="170"/>
        <end position="198"/>
    </location>
</feature>
<dbReference type="GO" id="GO:0005634">
    <property type="term" value="C:nucleus"/>
    <property type="evidence" value="ECO:0007669"/>
    <property type="project" value="UniProtKB-SubCell"/>
</dbReference>
<comment type="caution">
    <text evidence="9">The sequence shown here is derived from an EMBL/GenBank/DDBJ whole genome shotgun (WGS) entry which is preliminary data.</text>
</comment>
<dbReference type="RefSeq" id="XP_062640463.1">
    <property type="nucleotide sequence ID" value="XM_062785391.1"/>
</dbReference>
<dbReference type="Proteomes" id="UP001302676">
    <property type="component" value="Unassembled WGS sequence"/>
</dbReference>
<comment type="subcellular location">
    <subcellularLocation>
        <location evidence="1">Nucleus</location>
    </subcellularLocation>
</comment>
<dbReference type="GeneID" id="87822004"/>
<gene>
    <name evidence="9" type="ORF">C8A04DRAFT_9191</name>
</gene>
<proteinExistence type="inferred from homology"/>
<dbReference type="AlphaFoldDB" id="A0AAN6V951"/>
<feature type="compositionally biased region" description="Low complexity" evidence="8">
    <location>
        <begin position="10"/>
        <end position="25"/>
    </location>
</feature>
<reference evidence="9" key="1">
    <citation type="journal article" date="2023" name="Mol. Phylogenet. Evol.">
        <title>Genome-scale phylogeny and comparative genomics of the fungal order Sordariales.</title>
        <authorList>
            <person name="Hensen N."/>
            <person name="Bonometti L."/>
            <person name="Westerberg I."/>
            <person name="Brannstrom I.O."/>
            <person name="Guillou S."/>
            <person name="Cros-Aarteil S."/>
            <person name="Calhoun S."/>
            <person name="Haridas S."/>
            <person name="Kuo A."/>
            <person name="Mondo S."/>
            <person name="Pangilinan J."/>
            <person name="Riley R."/>
            <person name="LaButti K."/>
            <person name="Andreopoulos B."/>
            <person name="Lipzen A."/>
            <person name="Chen C."/>
            <person name="Yan M."/>
            <person name="Daum C."/>
            <person name="Ng V."/>
            <person name="Clum A."/>
            <person name="Steindorff A."/>
            <person name="Ohm R.A."/>
            <person name="Martin F."/>
            <person name="Silar P."/>
            <person name="Natvig D.O."/>
            <person name="Lalanne C."/>
            <person name="Gautier V."/>
            <person name="Ament-Velasquez S.L."/>
            <person name="Kruys A."/>
            <person name="Hutchinson M.I."/>
            <person name="Powell A.J."/>
            <person name="Barry K."/>
            <person name="Miller A.N."/>
            <person name="Grigoriev I.V."/>
            <person name="Debuchy R."/>
            <person name="Gladieux P."/>
            <person name="Hiltunen Thoren M."/>
            <person name="Johannesson H."/>
        </authorList>
    </citation>
    <scope>NUCLEOTIDE SEQUENCE</scope>
    <source>
        <strain evidence="9">CBS 141.50</strain>
    </source>
</reference>
<evidence type="ECO:0000256" key="8">
    <source>
        <dbReference type="SAM" id="MobiDB-lite"/>
    </source>
</evidence>
<dbReference type="GO" id="GO:0007064">
    <property type="term" value="P:mitotic sister chromatid cohesion"/>
    <property type="evidence" value="ECO:0007669"/>
    <property type="project" value="InterPro"/>
</dbReference>
<comment type="similarity">
    <text evidence="2">Belongs to the SCC4/mau-2 family.</text>
</comment>
<dbReference type="GO" id="GO:0007059">
    <property type="term" value="P:chromosome segregation"/>
    <property type="evidence" value="ECO:0007669"/>
    <property type="project" value="UniProtKB-KW"/>
</dbReference>
<feature type="compositionally biased region" description="Polar residues" evidence="8">
    <location>
        <begin position="232"/>
        <end position="249"/>
    </location>
</feature>
<keyword evidence="3" id="KW-0132">Cell division</keyword>
<sequence length="927" mass="103155">MHPGHPPAPSQLLSQQQQQQQQYQHQQHHQLQHPSYPQSQPQIQLQPQLQSQLQPQSSLPHPQFANAYPGGHQPYPQQQHQYQHQQQHAQYTHPSYAPQHPSPQQRQQQQQQQQHQQQQRQQQQQQPLHFYPGSAPLQPQYPNYHGSFHQQPSPIAQPSPAPRPSQTTPRPSPIPQPSPVVQPAPPPQPVPSPAPMSAPPVQFVDPSFLQQSPMPKPPSKAFPAAQPLHPASTPSPQLSRAAQPQTQTPKPIPVKASPKLEKRPPLSGTPKLLSKDPRRPSSSASVANSPVTPHASAHAETLPLLLCVAEDCFEKANAAAQQVARTMNAEEVAEHHKLVATGLGCLDVALKSNKLWPRLEARLCLRYTGVLIEETNNITEAETALTRGISVCEKHRFLDLKYCSQFLLMKTLFQRNQKAAFKSIEGHITDCTTYKHVPWIYAFRFLKASFHLQSGTAADNHAIENLRKIAGIANQRHDKGVFVIAMLLEGLAHLTTMKDDWATRVQMCIAQVSKLQLDESIRTPQTDVLLLLLDLACSLHQKAHQIAAQKLSALQKRLEELKQSPEWTSQSGELLLPINRMPNQQQIISADTRAVLRPGEERVDYLVLTTLGKQEAWALAYVFNGIVAHYKASTPGRSSGMWNEAVRLLEERKPTSTSFSLPEALRQAEWANELSSYAHLLTGLQASTLSDWAKVKACLDTVNRNDPQSNFLDALTLYLQGVLYQGTAALDKAIEVWKDKRFEMDWSGAPKPDTSRIVTELSILAALNRLWILQEPLQVDDVETADLIDLLRPICEDNPDQEIRTVYNLVLAAIGPAVNPPMSINQVKRHIQQSLSGAQQTSNTQYLSIALNIMRARLFENVVGEQALKSARAGAAQARKSGNVLWMSVADGMLAQSFEMQGALAEARAAHESGVKLANEAFAKTRF</sequence>
<dbReference type="InterPro" id="IPR019440">
    <property type="entry name" value="MAU2"/>
</dbReference>
<protein>
    <submittedName>
        <fullName evidence="9">Cohesin loading factor-domain-containing protein</fullName>
    </submittedName>
</protein>
<keyword evidence="5" id="KW-0159">Chromosome partition</keyword>
<feature type="compositionally biased region" description="Low complexity" evidence="8">
    <location>
        <begin position="280"/>
        <end position="291"/>
    </location>
</feature>
<evidence type="ECO:0000256" key="7">
    <source>
        <dbReference type="ARBA" id="ARBA00023306"/>
    </source>
</evidence>
<feature type="compositionally biased region" description="Low complexity" evidence="8">
    <location>
        <begin position="32"/>
        <end position="91"/>
    </location>
</feature>
<feature type="region of interest" description="Disordered" evidence="8">
    <location>
        <begin position="1"/>
        <end position="294"/>
    </location>
</feature>
<evidence type="ECO:0000256" key="2">
    <source>
        <dbReference type="ARBA" id="ARBA00008585"/>
    </source>
</evidence>